<protein>
    <submittedName>
        <fullName evidence="1">9396_t:CDS:1</fullName>
    </submittedName>
</protein>
<organism evidence="1 2">
    <name type="scientific">Acaulospora morrowiae</name>
    <dbReference type="NCBI Taxonomy" id="94023"/>
    <lineage>
        <taxon>Eukaryota</taxon>
        <taxon>Fungi</taxon>
        <taxon>Fungi incertae sedis</taxon>
        <taxon>Mucoromycota</taxon>
        <taxon>Glomeromycotina</taxon>
        <taxon>Glomeromycetes</taxon>
        <taxon>Diversisporales</taxon>
        <taxon>Acaulosporaceae</taxon>
        <taxon>Acaulospora</taxon>
    </lineage>
</organism>
<name>A0A9N9EB09_9GLOM</name>
<gene>
    <name evidence="1" type="ORF">AMORRO_LOCUS10660</name>
</gene>
<accession>A0A9N9EB09</accession>
<evidence type="ECO:0000313" key="1">
    <source>
        <dbReference type="EMBL" id="CAG8666942.1"/>
    </source>
</evidence>
<sequence length="80" mass="9161">MTSPSIDFIRQALKKSSFLGTSLIRQVQELKLPMPERTWNLTKKDRNVLALGQCGTRYVMASQDNIVYITLDLIEGKMEE</sequence>
<dbReference type="AlphaFoldDB" id="A0A9N9EB09"/>
<comment type="caution">
    <text evidence="1">The sequence shown here is derived from an EMBL/GenBank/DDBJ whole genome shotgun (WGS) entry which is preliminary data.</text>
</comment>
<keyword evidence="2" id="KW-1185">Reference proteome</keyword>
<dbReference type="EMBL" id="CAJVPV010012041">
    <property type="protein sequence ID" value="CAG8666942.1"/>
    <property type="molecule type" value="Genomic_DNA"/>
</dbReference>
<evidence type="ECO:0000313" key="2">
    <source>
        <dbReference type="Proteomes" id="UP000789342"/>
    </source>
</evidence>
<reference evidence="1" key="1">
    <citation type="submission" date="2021-06" db="EMBL/GenBank/DDBJ databases">
        <authorList>
            <person name="Kallberg Y."/>
            <person name="Tangrot J."/>
            <person name="Rosling A."/>
        </authorList>
    </citation>
    <scope>NUCLEOTIDE SEQUENCE</scope>
    <source>
        <strain evidence="1">CL551</strain>
    </source>
</reference>
<proteinExistence type="predicted"/>
<dbReference type="Proteomes" id="UP000789342">
    <property type="component" value="Unassembled WGS sequence"/>
</dbReference>